<proteinExistence type="predicted"/>
<accession>A0A657IVE2</accession>
<protein>
    <submittedName>
        <fullName evidence="1">Uncharacterized protein</fullName>
    </submittedName>
</protein>
<dbReference type="Proteomes" id="UP000092021">
    <property type="component" value="Unassembled WGS sequence"/>
</dbReference>
<organism evidence="1 2">
    <name type="scientific">Rothia kristinae</name>
    <dbReference type="NCBI Taxonomy" id="37923"/>
    <lineage>
        <taxon>Bacteria</taxon>
        <taxon>Bacillati</taxon>
        <taxon>Actinomycetota</taxon>
        <taxon>Actinomycetes</taxon>
        <taxon>Micrococcales</taxon>
        <taxon>Micrococcaceae</taxon>
        <taxon>Rothia</taxon>
    </lineage>
</organism>
<gene>
    <name evidence="1" type="ORF">A5N15_03435</name>
</gene>
<sequence>MISDPARYARLAASARGRVEGFFQLSDVMARYNDLYRELGGFPSVEQRVLSGELSGQRARRALEIR</sequence>
<evidence type="ECO:0000313" key="2">
    <source>
        <dbReference type="Proteomes" id="UP000092021"/>
    </source>
</evidence>
<reference evidence="1 2" key="1">
    <citation type="submission" date="2016-04" db="EMBL/GenBank/DDBJ databases">
        <title>Identification of putative biosynthetic pathways for the production of bioactive secondary metabolites by the marine actinomycete Kocuria kristinae RUTW2-3.</title>
        <authorList>
            <person name="Waterworth S.C."/>
            <person name="Walmsley T.A."/>
            <person name="Matongo T."/>
            <person name="Davies-Coleman M.T."/>
            <person name="Dorrington R.A."/>
        </authorList>
    </citation>
    <scope>NUCLEOTIDE SEQUENCE [LARGE SCALE GENOMIC DNA]</scope>
    <source>
        <strain evidence="1 2">RUTW4-5</strain>
    </source>
</reference>
<comment type="caution">
    <text evidence="1">The sequence shown here is derived from an EMBL/GenBank/DDBJ whole genome shotgun (WGS) entry which is preliminary data.</text>
</comment>
<evidence type="ECO:0000313" key="1">
    <source>
        <dbReference type="EMBL" id="OAX63947.1"/>
    </source>
</evidence>
<dbReference type="EMBL" id="LWGZ01000310">
    <property type="protein sequence ID" value="OAX63947.1"/>
    <property type="molecule type" value="Genomic_DNA"/>
</dbReference>
<dbReference type="AlphaFoldDB" id="A0A657IVE2"/>
<name>A0A657IVE2_9MICC</name>